<dbReference type="InterPro" id="IPR013249">
    <property type="entry name" value="RNA_pol_sigma70_r4_t2"/>
</dbReference>
<dbReference type="Gene3D" id="1.10.10.10">
    <property type="entry name" value="Winged helix-like DNA-binding domain superfamily/Winged helix DNA-binding domain"/>
    <property type="match status" value="1"/>
</dbReference>
<keyword evidence="4" id="KW-0238">DNA-binding</keyword>
<dbReference type="SUPFAM" id="SSF88659">
    <property type="entry name" value="Sigma3 and sigma4 domains of RNA polymerase sigma factors"/>
    <property type="match status" value="1"/>
</dbReference>
<dbReference type="NCBIfam" id="TIGR02937">
    <property type="entry name" value="sigma70-ECF"/>
    <property type="match status" value="1"/>
</dbReference>
<sequence length="470" mass="46086">MTPHFSVSLLGTQSDERLSSLAGAGHERAFEAIVERYRKPLSRYATRFVGEARAEEVVQTAFLSAWSALSSGTEVRDLRPWLYRIVHNGALNAMHRAETNDSELIEAADGAMGPDAIFEQSEAVREALGMIADLPERQRAALLAVAVDGRAHSDVALDLGVSDAGVRQLVRRARVQLRTAATALTPLPLAMWLANGQRGAAAHADLTHRVAEMLGDGGGTALASRAVKAGAVVVSITAVAAAAPEVGHVINHSSGSQRARAAVAVEPGNGTAVGLGGPAGVVLAARPTDSAGGKRFVFGAAPRGSQGSPGGAQRPPQTGTSGDDGQGAADQMPGTGTGRGGGSGSGSGSGSGRRDGGLGGGLGGGGRNRGGSGGGRGNQGGSDDSGDNVTSSPSNPSTGGGGGRNGGGTGRGRNAGGKGNGGGRNGGGQATGGNGGGKGNGGGRNGGVRNGGGKGGVGAQDFSGDDYSGD</sequence>
<dbReference type="InterPro" id="IPR014284">
    <property type="entry name" value="RNA_pol_sigma-70_dom"/>
</dbReference>
<dbReference type="Pfam" id="PF08281">
    <property type="entry name" value="Sigma70_r4_2"/>
    <property type="match status" value="1"/>
</dbReference>
<dbReference type="InterPro" id="IPR013325">
    <property type="entry name" value="RNA_pol_sigma_r2"/>
</dbReference>
<comment type="similarity">
    <text evidence="1">Belongs to the sigma-70 factor family. ECF subfamily.</text>
</comment>
<dbReference type="InterPro" id="IPR007627">
    <property type="entry name" value="RNA_pol_sigma70_r2"/>
</dbReference>
<gene>
    <name evidence="9" type="ORF">UFOPK3547_00283</name>
</gene>
<organism evidence="9">
    <name type="scientific">freshwater metagenome</name>
    <dbReference type="NCBI Taxonomy" id="449393"/>
    <lineage>
        <taxon>unclassified sequences</taxon>
        <taxon>metagenomes</taxon>
        <taxon>ecological metagenomes</taxon>
    </lineage>
</organism>
<dbReference type="PANTHER" id="PTHR43133">
    <property type="entry name" value="RNA POLYMERASE ECF-TYPE SIGMA FACTO"/>
    <property type="match status" value="1"/>
</dbReference>
<evidence type="ECO:0000256" key="3">
    <source>
        <dbReference type="ARBA" id="ARBA00023082"/>
    </source>
</evidence>
<evidence type="ECO:0000256" key="2">
    <source>
        <dbReference type="ARBA" id="ARBA00023015"/>
    </source>
</evidence>
<evidence type="ECO:0000256" key="5">
    <source>
        <dbReference type="ARBA" id="ARBA00023163"/>
    </source>
</evidence>
<evidence type="ECO:0000256" key="4">
    <source>
        <dbReference type="ARBA" id="ARBA00023125"/>
    </source>
</evidence>
<dbReference type="PROSITE" id="PS01063">
    <property type="entry name" value="SIGMA70_ECF"/>
    <property type="match status" value="1"/>
</dbReference>
<dbReference type="PANTHER" id="PTHR43133:SF65">
    <property type="entry name" value="ECF RNA POLYMERASE SIGMA FACTOR SIGG"/>
    <property type="match status" value="1"/>
</dbReference>
<dbReference type="GO" id="GO:0003677">
    <property type="term" value="F:DNA binding"/>
    <property type="evidence" value="ECO:0007669"/>
    <property type="project" value="UniProtKB-KW"/>
</dbReference>
<accession>A0A6J5Z3W5</accession>
<dbReference type="GO" id="GO:0016987">
    <property type="term" value="F:sigma factor activity"/>
    <property type="evidence" value="ECO:0007669"/>
    <property type="project" value="UniProtKB-KW"/>
</dbReference>
<dbReference type="InterPro" id="IPR036388">
    <property type="entry name" value="WH-like_DNA-bd_sf"/>
</dbReference>
<protein>
    <submittedName>
        <fullName evidence="9">Unannotated protein</fullName>
    </submittedName>
</protein>
<dbReference type="SUPFAM" id="SSF88946">
    <property type="entry name" value="Sigma2 domain of RNA polymerase sigma factors"/>
    <property type="match status" value="1"/>
</dbReference>
<feature type="domain" description="RNA polymerase sigma factor 70 region 4 type 2" evidence="8">
    <location>
        <begin position="128"/>
        <end position="177"/>
    </location>
</feature>
<feature type="compositionally biased region" description="Gly residues" evidence="6">
    <location>
        <begin position="335"/>
        <end position="380"/>
    </location>
</feature>
<feature type="region of interest" description="Disordered" evidence="6">
    <location>
        <begin position="294"/>
        <end position="470"/>
    </location>
</feature>
<evidence type="ECO:0000256" key="6">
    <source>
        <dbReference type="SAM" id="MobiDB-lite"/>
    </source>
</evidence>
<evidence type="ECO:0000313" key="9">
    <source>
        <dbReference type="EMBL" id="CAB4337351.1"/>
    </source>
</evidence>
<feature type="compositionally biased region" description="Polar residues" evidence="6">
    <location>
        <begin position="388"/>
        <end position="397"/>
    </location>
</feature>
<feature type="compositionally biased region" description="Gly residues" evidence="6">
    <location>
        <begin position="398"/>
        <end position="458"/>
    </location>
</feature>
<evidence type="ECO:0000259" key="7">
    <source>
        <dbReference type="Pfam" id="PF04542"/>
    </source>
</evidence>
<dbReference type="GO" id="GO:0006352">
    <property type="term" value="P:DNA-templated transcription initiation"/>
    <property type="evidence" value="ECO:0007669"/>
    <property type="project" value="InterPro"/>
</dbReference>
<feature type="domain" description="RNA polymerase sigma-70 region 2" evidence="7">
    <location>
        <begin position="33"/>
        <end position="96"/>
    </location>
</feature>
<evidence type="ECO:0000259" key="8">
    <source>
        <dbReference type="Pfam" id="PF08281"/>
    </source>
</evidence>
<dbReference type="InterPro" id="IPR000838">
    <property type="entry name" value="RNA_pol_sigma70_ECF_CS"/>
</dbReference>
<dbReference type="InterPro" id="IPR013324">
    <property type="entry name" value="RNA_pol_sigma_r3/r4-like"/>
</dbReference>
<dbReference type="AlphaFoldDB" id="A0A6J5Z3W5"/>
<keyword evidence="3" id="KW-0731">Sigma factor</keyword>
<keyword evidence="5" id="KW-0804">Transcription</keyword>
<proteinExistence type="inferred from homology"/>
<dbReference type="Pfam" id="PF04542">
    <property type="entry name" value="Sigma70_r2"/>
    <property type="match status" value="1"/>
</dbReference>
<dbReference type="Gene3D" id="1.10.1740.10">
    <property type="match status" value="1"/>
</dbReference>
<dbReference type="CDD" id="cd06171">
    <property type="entry name" value="Sigma70_r4"/>
    <property type="match status" value="1"/>
</dbReference>
<dbReference type="EMBL" id="CAESAN010000014">
    <property type="protein sequence ID" value="CAB4337351.1"/>
    <property type="molecule type" value="Genomic_DNA"/>
</dbReference>
<keyword evidence="2" id="KW-0805">Transcription regulation</keyword>
<evidence type="ECO:0000256" key="1">
    <source>
        <dbReference type="ARBA" id="ARBA00010641"/>
    </source>
</evidence>
<name>A0A6J5Z3W5_9ZZZZ</name>
<reference evidence="9" key="1">
    <citation type="submission" date="2020-05" db="EMBL/GenBank/DDBJ databases">
        <authorList>
            <person name="Chiriac C."/>
            <person name="Salcher M."/>
            <person name="Ghai R."/>
            <person name="Kavagutti S V."/>
        </authorList>
    </citation>
    <scope>NUCLEOTIDE SEQUENCE</scope>
</reference>
<dbReference type="InterPro" id="IPR039425">
    <property type="entry name" value="RNA_pol_sigma-70-like"/>
</dbReference>